<dbReference type="GO" id="GO:0016740">
    <property type="term" value="F:transferase activity"/>
    <property type="evidence" value="ECO:0007669"/>
    <property type="project" value="UniProtKB-KW"/>
</dbReference>
<dbReference type="CDD" id="cd00761">
    <property type="entry name" value="Glyco_tranf_GTA_type"/>
    <property type="match status" value="1"/>
</dbReference>
<protein>
    <submittedName>
        <fullName evidence="2">Glycosyltransferase like 2 family protein</fullName>
    </submittedName>
</protein>
<dbReference type="InterPro" id="IPR001173">
    <property type="entry name" value="Glyco_trans_2-like"/>
</dbReference>
<comment type="caution">
    <text evidence="2">The sequence shown here is derived from an EMBL/GenBank/DDBJ whole genome shotgun (WGS) entry which is preliminary data.</text>
</comment>
<reference evidence="2 3" key="1">
    <citation type="submission" date="2017-07" db="EMBL/GenBank/DDBJ databases">
        <title>Phylogenetic study on the rhizospheric bacterium Ochrobactrum sp. A44.</title>
        <authorList>
            <person name="Krzyzanowska D.M."/>
            <person name="Ossowicki A."/>
            <person name="Rajewska M."/>
            <person name="Maciag T."/>
            <person name="Kaczynski Z."/>
            <person name="Czerwicka M."/>
            <person name="Jafra S."/>
        </authorList>
    </citation>
    <scope>NUCLEOTIDE SEQUENCE [LARGE SCALE GENOMIC DNA]</scope>
    <source>
        <strain evidence="2 3">OgA9a</strain>
    </source>
</reference>
<name>A0A256F130_9HYPH</name>
<accession>A0A256F130</accession>
<dbReference type="SUPFAM" id="SSF53448">
    <property type="entry name" value="Nucleotide-diphospho-sugar transferases"/>
    <property type="match status" value="1"/>
</dbReference>
<keyword evidence="3" id="KW-1185">Reference proteome</keyword>
<evidence type="ECO:0000313" key="3">
    <source>
        <dbReference type="Proteomes" id="UP000216478"/>
    </source>
</evidence>
<dbReference type="OrthoDB" id="6116224at2"/>
<evidence type="ECO:0000313" key="2">
    <source>
        <dbReference type="EMBL" id="OYR08493.1"/>
    </source>
</evidence>
<keyword evidence="2" id="KW-0808">Transferase</keyword>
<gene>
    <name evidence="2" type="ORF">CEV33_3224</name>
</gene>
<organism evidence="2 3">
    <name type="scientific">Brucella grignonensis</name>
    <dbReference type="NCBI Taxonomy" id="94627"/>
    <lineage>
        <taxon>Bacteria</taxon>
        <taxon>Pseudomonadati</taxon>
        <taxon>Pseudomonadota</taxon>
        <taxon>Alphaproteobacteria</taxon>
        <taxon>Hyphomicrobiales</taxon>
        <taxon>Brucellaceae</taxon>
        <taxon>Brucella/Ochrobactrum group</taxon>
        <taxon>Brucella</taxon>
    </lineage>
</organism>
<dbReference type="EMBL" id="NNRL01000166">
    <property type="protein sequence ID" value="OYR08493.1"/>
    <property type="molecule type" value="Genomic_DNA"/>
</dbReference>
<evidence type="ECO:0000259" key="1">
    <source>
        <dbReference type="Pfam" id="PF00535"/>
    </source>
</evidence>
<proteinExistence type="predicted"/>
<dbReference type="Proteomes" id="UP000216478">
    <property type="component" value="Unassembled WGS sequence"/>
</dbReference>
<dbReference type="Pfam" id="PF00535">
    <property type="entry name" value="Glycos_transf_2"/>
    <property type="match status" value="1"/>
</dbReference>
<dbReference type="RefSeq" id="WP_094542269.1">
    <property type="nucleotide sequence ID" value="NZ_JBHEER010000010.1"/>
</dbReference>
<dbReference type="AlphaFoldDB" id="A0A256F130"/>
<sequence length="322" mass="35795">MGRHICVSVATRDRPKMLANLLTSLSDMTRPAVDKVSFLIVENKDHCSLDEIVNQFRSSVADTEVAYFNQGKPGICAVRNFALNYAINNGYDFLVYVDDDEQVQKDWLINLLAERDRLDLDIIGSPVRPVPFGRDLSLMQKIVWSGIKHSSLKSERKCKTKALSGKGHTIKIATGSWMGHLSFFRETGLRFDQKFDLSGGEDWNLWATAKSLGAKTGWAHDAIVYETVPASRLTLAYHFRRNRDHNITEFSARYRQNPIRAVRGLPVKLIGRAFKLIGAVCAIPFQGSRGLVSSAAALGGLIGQIQGCCGVNSEHYQTTTGF</sequence>
<dbReference type="Gene3D" id="3.90.550.10">
    <property type="entry name" value="Spore Coat Polysaccharide Biosynthesis Protein SpsA, Chain A"/>
    <property type="match status" value="1"/>
</dbReference>
<feature type="domain" description="Glycosyltransferase 2-like" evidence="1">
    <location>
        <begin position="7"/>
        <end position="165"/>
    </location>
</feature>
<dbReference type="InterPro" id="IPR029044">
    <property type="entry name" value="Nucleotide-diphossugar_trans"/>
</dbReference>